<dbReference type="AlphaFoldDB" id="F2HH69"/>
<keyword evidence="1" id="KW-0542">Nucleomorph</keyword>
<accession>F2HH69</accession>
<evidence type="ECO:0000313" key="1">
    <source>
        <dbReference type="EMBL" id="AEA38665.1"/>
    </source>
</evidence>
<protein>
    <submittedName>
        <fullName evidence="1">Uncharacterized protein</fullName>
    </submittedName>
</protein>
<gene>
    <name evidence="1" type="ORF">CPARA_1gp007</name>
</gene>
<proteinExistence type="predicted"/>
<dbReference type="EMBL" id="CP002172">
    <property type="protein sequence ID" value="AEA38665.1"/>
    <property type="molecule type" value="Genomic_DNA"/>
</dbReference>
<dbReference type="Proteomes" id="UP000243423">
    <property type="component" value="Nucleomorph 1"/>
</dbReference>
<geneLocation type="nucleomorph" evidence="1"/>
<dbReference type="GeneID" id="10446921"/>
<name>F2HH69_9CRYP</name>
<organism evidence="1 2">
    <name type="scientific">Cryptomonas paramaecium</name>
    <dbReference type="NCBI Taxonomy" id="2898"/>
    <lineage>
        <taxon>Eukaryota</taxon>
        <taxon>Cryptophyceae</taxon>
        <taxon>Cryptomonadales</taxon>
        <taxon>Cryptomonadaceae</taxon>
        <taxon>Cryptomonas</taxon>
    </lineage>
</organism>
<reference evidence="1 2" key="1">
    <citation type="journal article" date="2011" name="Genome Biol. Evol.">
        <title>Complete nucleomorph genome sequence of the nonphotosynthetic alga Cryptomonas paramecium reveals a core nucleomorph gene set.</title>
        <authorList>
            <person name="Tanifuji G."/>
            <person name="Onodera N.T."/>
            <person name="Wheeler T.J."/>
            <person name="Dlutek M."/>
            <person name="Donaher N."/>
            <person name="Archibald J.M."/>
        </authorList>
    </citation>
    <scope>NUCLEOTIDE SEQUENCE [LARGE SCALE GENOMIC DNA]</scope>
    <source>
        <strain evidence="1 2">CCAP977/2A</strain>
    </source>
</reference>
<dbReference type="RefSeq" id="XP_003239563.1">
    <property type="nucleotide sequence ID" value="XM_003239515.1"/>
</dbReference>
<sequence>MEQLFNALISLCLCKKLKLGYLIWKVQKNNKKNQVLFTLKKIFKKEIKYKIRKKLMFKKYIIVKNFKQDHIDNRHQIYSFFCLKIFMNKFLNKIFREIGQISNIIQQSYSKQKKLKNVLLFLKKINLIEKTKIDHKNIKKFNSKSFDAIYIQKSNMPAKFIGNENYKNNANIKCISNYALNLFKFLFQKTNQLKKKNISPNFKKTTQLKILKFKLLYLFIFMFKTKKFYSTLIRKVVEYDIILTISMFLRKKNLSNNKLHVKYAKKKINFQMHKFFFSKKNLCIFYRTKISIPCKFCLIYTKKRYFFNVVVIEIFLKNLFRSYKLRSKIIPEYLKDFFQLKFNHIFVLKDPSYRKIKKTFVNKIFRSNLKFKAYFQSN</sequence>
<evidence type="ECO:0000313" key="2">
    <source>
        <dbReference type="Proteomes" id="UP000243423"/>
    </source>
</evidence>